<dbReference type="RefSeq" id="WP_094503989.1">
    <property type="nucleotide sequence ID" value="NZ_NGPH01000018.1"/>
</dbReference>
<comment type="caution">
    <text evidence="1">The sequence shown here is derived from an EMBL/GenBank/DDBJ whole genome shotgun (WGS) entry which is preliminary data.</text>
</comment>
<proteinExistence type="predicted"/>
<organism evidence="1 2">
    <name type="scientific">Limosilactobacillus reuteri</name>
    <name type="common">Lactobacillus reuteri</name>
    <dbReference type="NCBI Taxonomy" id="1598"/>
    <lineage>
        <taxon>Bacteria</taxon>
        <taxon>Bacillati</taxon>
        <taxon>Bacillota</taxon>
        <taxon>Bacilli</taxon>
        <taxon>Lactobacillales</taxon>
        <taxon>Lactobacillaceae</taxon>
        <taxon>Limosilactobacillus</taxon>
    </lineage>
</organism>
<evidence type="ECO:0000313" key="2">
    <source>
        <dbReference type="Proteomes" id="UP000216122"/>
    </source>
</evidence>
<dbReference type="Proteomes" id="UP000216122">
    <property type="component" value="Unassembled WGS sequence"/>
</dbReference>
<dbReference type="EMBL" id="NGQC01000021">
    <property type="protein sequence ID" value="OYT04448.1"/>
    <property type="molecule type" value="Genomic_DNA"/>
</dbReference>
<accession>A0A256VLF1</accession>
<reference evidence="2" key="1">
    <citation type="submission" date="2017-05" db="EMBL/GenBank/DDBJ databases">
        <authorList>
            <person name="Lin X.B."/>
            <person name="Stothard P."/>
            <person name="Tasseva G."/>
            <person name="Walter J."/>
        </authorList>
    </citation>
    <scope>NUCLEOTIDE SEQUENCE [LARGE SCALE GENOMIC DNA]</scope>
    <source>
        <strain evidence="2">103v</strain>
    </source>
</reference>
<dbReference type="AlphaFoldDB" id="A0A256VLF1"/>
<protein>
    <submittedName>
        <fullName evidence="1">Uncharacterized protein</fullName>
    </submittedName>
</protein>
<evidence type="ECO:0000313" key="1">
    <source>
        <dbReference type="EMBL" id="OYT04448.1"/>
    </source>
</evidence>
<name>A0A256VLF1_LIMRT</name>
<reference evidence="1 2" key="2">
    <citation type="submission" date="2017-09" db="EMBL/GenBank/DDBJ databases">
        <title>Tripartite evolution among Lactobacillus johnsonii, Lactobacillus taiwanensis, Lactobacillus reuteri and their rodent host.</title>
        <authorList>
            <person name="Wang T."/>
            <person name="Knowles S."/>
            <person name="Cheng C."/>
        </authorList>
    </citation>
    <scope>NUCLEOTIDE SEQUENCE [LARGE SCALE GENOMIC DNA]</scope>
    <source>
        <strain evidence="1 2">103v</strain>
    </source>
</reference>
<sequence length="99" mass="11215">MSAEVKVLSTSTRTNLEALKHHMKKLGFKYYEERDGWVTFGARLMMNGEGVAPHDCISINVRFMDIYSDLLAFDLISKLPEASHAILDFYEAEGIANED</sequence>
<gene>
    <name evidence="1" type="ORF">CBG21_02650</name>
</gene>